<dbReference type="Gene3D" id="1.10.10.10">
    <property type="entry name" value="Winged helix-like DNA-binding domain superfamily/Winged helix DNA-binding domain"/>
    <property type="match status" value="1"/>
</dbReference>
<protein>
    <recommendedName>
        <fullName evidence="4">Transcriptional regulator</fullName>
    </recommendedName>
</protein>
<feature type="compositionally biased region" description="Acidic residues" evidence="1">
    <location>
        <begin position="254"/>
        <end position="263"/>
    </location>
</feature>
<dbReference type="EMBL" id="AP025017">
    <property type="protein sequence ID" value="BDA63599.1"/>
    <property type="molecule type" value="Genomic_DNA"/>
</dbReference>
<dbReference type="SUPFAM" id="SSF46785">
    <property type="entry name" value="Winged helix' DNA-binding domain"/>
    <property type="match status" value="1"/>
</dbReference>
<accession>A0ABM7U827</accession>
<gene>
    <name evidence="2" type="ORF">MANAM107_04330</name>
</gene>
<sequence>MHNTRIASFPRPALGDLTARADLSAARRRVLEVVEASDEAMTAVQVASALNLHHNTVREHLDSLVDAGFVTISTRPTGKRGRPALRYSSTAPDPRQVIESYLTLLDAVANVLGEGEEAEAMALAIGQRWAELTPSVLDVAAAFDATTKERMSALLPHLAMMGFAPEVKDDEIVLRACPLVSHGHNPHPLVCAMHEGFLRAVTYDDGNRQAVACNGDIVTPVRIIRPTANGCRLDLSAANELASAADAARAEAPADVEDAEGPLDDPAVARAS</sequence>
<dbReference type="Proteomes" id="UP000824496">
    <property type="component" value="Chromosome"/>
</dbReference>
<feature type="region of interest" description="Disordered" evidence="1">
    <location>
        <begin position="246"/>
        <end position="272"/>
    </location>
</feature>
<organism evidence="2 3">
    <name type="scientific">Actinomyces capricornis</name>
    <dbReference type="NCBI Taxonomy" id="2755559"/>
    <lineage>
        <taxon>Bacteria</taxon>
        <taxon>Bacillati</taxon>
        <taxon>Actinomycetota</taxon>
        <taxon>Actinomycetes</taxon>
        <taxon>Actinomycetales</taxon>
        <taxon>Actinomycetaceae</taxon>
        <taxon>Actinomyces</taxon>
    </lineage>
</organism>
<dbReference type="InterPro" id="IPR036388">
    <property type="entry name" value="WH-like_DNA-bd_sf"/>
</dbReference>
<name>A0ABM7U827_9ACTO</name>
<keyword evidence="3" id="KW-1185">Reference proteome</keyword>
<dbReference type="CDD" id="cd00090">
    <property type="entry name" value="HTH_ARSR"/>
    <property type="match status" value="1"/>
</dbReference>
<reference evidence="2 3" key="1">
    <citation type="submission" date="2021-08" db="EMBL/GenBank/DDBJ databases">
        <title>Whole genome sequence of novel Actinomyces species strain MAS-1.</title>
        <authorList>
            <person name="Saito M."/>
            <person name="Kuwahara N."/>
            <person name="Takizawa T."/>
            <person name="Gotouda H."/>
            <person name="Ochiai T."/>
        </authorList>
    </citation>
    <scope>NUCLEOTIDE SEQUENCE [LARGE SCALE GENOMIC DNA]</scope>
    <source>
        <strain evidence="2 3">MAS-1</strain>
    </source>
</reference>
<evidence type="ECO:0008006" key="4">
    <source>
        <dbReference type="Google" id="ProtNLM"/>
    </source>
</evidence>
<dbReference type="Pfam" id="PF12840">
    <property type="entry name" value="HTH_20"/>
    <property type="match status" value="1"/>
</dbReference>
<evidence type="ECO:0000256" key="1">
    <source>
        <dbReference type="SAM" id="MobiDB-lite"/>
    </source>
</evidence>
<evidence type="ECO:0000313" key="3">
    <source>
        <dbReference type="Proteomes" id="UP000824496"/>
    </source>
</evidence>
<evidence type="ECO:0000313" key="2">
    <source>
        <dbReference type="EMBL" id="BDA63599.1"/>
    </source>
</evidence>
<dbReference type="RefSeq" id="WP_223910526.1">
    <property type="nucleotide sequence ID" value="NZ_AP025017.1"/>
</dbReference>
<dbReference type="InterPro" id="IPR011991">
    <property type="entry name" value="ArsR-like_HTH"/>
</dbReference>
<proteinExistence type="predicted"/>
<dbReference type="InterPro" id="IPR036390">
    <property type="entry name" value="WH_DNA-bd_sf"/>
</dbReference>